<organism evidence="3">
    <name type="scientific">candidate division WOR-3 bacterium</name>
    <dbReference type="NCBI Taxonomy" id="2052148"/>
    <lineage>
        <taxon>Bacteria</taxon>
        <taxon>Bacteria division WOR-3</taxon>
    </lineage>
</organism>
<dbReference type="AlphaFoldDB" id="A0A7C4CC42"/>
<dbReference type="GO" id="GO:0016491">
    <property type="term" value="F:oxidoreductase activity"/>
    <property type="evidence" value="ECO:0007669"/>
    <property type="project" value="UniProtKB-KW"/>
</dbReference>
<dbReference type="Pfam" id="PF02754">
    <property type="entry name" value="CCG"/>
    <property type="match status" value="2"/>
</dbReference>
<sequence>MDYVYYPGCTLFTKARNLDECARKAAERVGFTLNEMPSWNCCGAIYNTTSDDLAAQVGPVRNLAKASQLGDRLVTLCAACYNVLKRAQDMLNGHGDALVRDRLLAFVEEPLVQPVKVLHFLEVLKNDIGWDNLRSRVVRELAGLKVACYYGCLMVRPAEVLSFDNPENPQVMDELMGVLGAAPVRFDFKAECCGGYLVVNRRDVARQCSDRIVENARAWGAEAIVTTCPLCQFNLERLPAASASPLPVFYFTQLLGLAAGLSEHELGLTSNTPTATEFLRAKGLT</sequence>
<dbReference type="InterPro" id="IPR004017">
    <property type="entry name" value="Cys_rich_dom"/>
</dbReference>
<feature type="domain" description="Cysteine-rich" evidence="2">
    <location>
        <begin position="146"/>
        <end position="235"/>
    </location>
</feature>
<dbReference type="EMBL" id="DSUT01000086">
    <property type="protein sequence ID" value="HGK28147.1"/>
    <property type="molecule type" value="Genomic_DNA"/>
</dbReference>
<gene>
    <name evidence="3" type="ORF">ENS41_04255</name>
</gene>
<keyword evidence="1" id="KW-0560">Oxidoreductase</keyword>
<feature type="domain" description="Cysteine-rich" evidence="2">
    <location>
        <begin position="3"/>
        <end position="85"/>
    </location>
</feature>
<name>A0A7C4CC42_UNCW3</name>
<evidence type="ECO:0000313" key="3">
    <source>
        <dbReference type="EMBL" id="HGK28147.1"/>
    </source>
</evidence>
<evidence type="ECO:0000259" key="2">
    <source>
        <dbReference type="Pfam" id="PF02754"/>
    </source>
</evidence>
<evidence type="ECO:0000256" key="1">
    <source>
        <dbReference type="ARBA" id="ARBA00023002"/>
    </source>
</evidence>
<dbReference type="Gene3D" id="1.20.1050.140">
    <property type="match status" value="1"/>
</dbReference>
<dbReference type="PANTHER" id="PTHR42947:SF1">
    <property type="entry name" value="COB--COM HETERODISULFIDE REDUCTASE SUBUNIT B 1"/>
    <property type="match status" value="1"/>
</dbReference>
<dbReference type="PANTHER" id="PTHR42947">
    <property type="entry name" value="COB--COM HETERODISULFIDE REDUCTASE SUBUNIT B 1"/>
    <property type="match status" value="1"/>
</dbReference>
<dbReference type="InterPro" id="IPR051278">
    <property type="entry name" value="HdrB/HdrD_reductase"/>
</dbReference>
<proteinExistence type="predicted"/>
<accession>A0A7C4CC42</accession>
<reference evidence="3" key="1">
    <citation type="journal article" date="2020" name="mSystems">
        <title>Genome- and Community-Level Interaction Insights into Carbon Utilization and Element Cycling Functions of Hydrothermarchaeota in Hydrothermal Sediment.</title>
        <authorList>
            <person name="Zhou Z."/>
            <person name="Liu Y."/>
            <person name="Xu W."/>
            <person name="Pan J."/>
            <person name="Luo Z.H."/>
            <person name="Li M."/>
        </authorList>
    </citation>
    <scope>NUCLEOTIDE SEQUENCE [LARGE SCALE GENOMIC DNA]</scope>
    <source>
        <strain evidence="3">SpSt-488</strain>
    </source>
</reference>
<comment type="caution">
    <text evidence="3">The sequence shown here is derived from an EMBL/GenBank/DDBJ whole genome shotgun (WGS) entry which is preliminary data.</text>
</comment>
<protein>
    <submittedName>
        <fullName evidence="3">Disulfide reductase</fullName>
    </submittedName>
</protein>